<sequence>MKKEVKLFNDNFEINLTDYPNLKFLNFEEEGVSVQSNTTEMKGTDGVLMGRTSFGTFNLIINLSYLGQDVEDLRLMKQKLRGILFQREPYVVWHSDMPGKKYVVYCEEDGNSGLTASFSTFSVKFVVIKGYSESLKETDEFSLSNGKWQLEGGLLSDSEIKYSHNTTSFQIYNGSSDTIDPHLRHKFKMIINIDAPKGFKITNKTTGTVFEYKKSIKKNETITINGVHPFIGDKRVGIDTNWKWLTLEKGFNDIEITGVTLGSTKTQWIFPFIYR</sequence>
<dbReference type="AlphaFoldDB" id="A0A9X4LC81"/>
<evidence type="ECO:0000259" key="1">
    <source>
        <dbReference type="Pfam" id="PF05709"/>
    </source>
</evidence>
<dbReference type="InterPro" id="IPR008841">
    <property type="entry name" value="Siphovirus-type_tail_N"/>
</dbReference>
<comment type="caution">
    <text evidence="2">The sequence shown here is derived from an EMBL/GenBank/DDBJ whole genome shotgun (WGS) entry which is preliminary data.</text>
</comment>
<dbReference type="Proteomes" id="UP001152302">
    <property type="component" value="Unassembled WGS sequence"/>
</dbReference>
<feature type="domain" description="Siphovirus-type tail component RIFT-related" evidence="1">
    <location>
        <begin position="28"/>
        <end position="127"/>
    </location>
</feature>
<gene>
    <name evidence="2" type="ORF">M4L21_13430</name>
</gene>
<name>A0A9X4LC81_9STAP</name>
<evidence type="ECO:0000313" key="2">
    <source>
        <dbReference type="EMBL" id="MDG0860329.1"/>
    </source>
</evidence>
<protein>
    <submittedName>
        <fullName evidence="2">Phage tail family protein</fullName>
    </submittedName>
</protein>
<evidence type="ECO:0000313" key="3">
    <source>
        <dbReference type="Proteomes" id="UP001152302"/>
    </source>
</evidence>
<organism evidence="2 3">
    <name type="scientific">Staphylococcus equorum</name>
    <dbReference type="NCBI Taxonomy" id="246432"/>
    <lineage>
        <taxon>Bacteria</taxon>
        <taxon>Bacillati</taxon>
        <taxon>Bacillota</taxon>
        <taxon>Bacilli</taxon>
        <taxon>Bacillales</taxon>
        <taxon>Staphylococcaceae</taxon>
        <taxon>Staphylococcus</taxon>
    </lineage>
</organism>
<proteinExistence type="predicted"/>
<dbReference type="Gene3D" id="2.40.30.200">
    <property type="match status" value="1"/>
</dbReference>
<accession>A0A9X4LC81</accession>
<reference evidence="2" key="1">
    <citation type="submission" date="2022-05" db="EMBL/GenBank/DDBJ databases">
        <title>Comparative genomics of Staphylococcus equorum isolates.</title>
        <authorList>
            <person name="Luelf R.H."/>
        </authorList>
    </citation>
    <scope>NUCLEOTIDE SEQUENCE</scope>
    <source>
        <strain evidence="2">TMW 2.2343</strain>
    </source>
</reference>
<dbReference type="Pfam" id="PF05709">
    <property type="entry name" value="Sipho_tail"/>
    <property type="match status" value="1"/>
</dbReference>
<dbReference type="EMBL" id="JAMBPX010000011">
    <property type="protein sequence ID" value="MDG0860329.1"/>
    <property type="molecule type" value="Genomic_DNA"/>
</dbReference>
<dbReference type="RefSeq" id="WP_277595847.1">
    <property type="nucleotide sequence ID" value="NZ_JAMBPX010000011.1"/>
</dbReference>